<evidence type="ECO:0000313" key="1">
    <source>
        <dbReference type="EMBL" id="AXX89511.1"/>
    </source>
</evidence>
<evidence type="ECO:0000313" key="2">
    <source>
        <dbReference type="Proteomes" id="UP000263040"/>
    </source>
</evidence>
<dbReference type="KEGG" id="asui:ASUIS_1023"/>
<name>A0AAD0SQ04_9BACT</name>
<keyword evidence="2" id="KW-1185">Reference proteome</keyword>
<dbReference type="EMBL" id="CP032100">
    <property type="protein sequence ID" value="AXX89511.1"/>
    <property type="molecule type" value="Genomic_DNA"/>
</dbReference>
<protein>
    <submittedName>
        <fullName evidence="1">Uncharacterized protein</fullName>
    </submittedName>
</protein>
<reference evidence="1 2" key="1">
    <citation type="submission" date="2018-08" db="EMBL/GenBank/DDBJ databases">
        <title>Complete genome of the Arcobacter suis type strain LMG 26152.</title>
        <authorList>
            <person name="Miller W.G."/>
            <person name="Yee E."/>
            <person name="Bono J.L."/>
        </authorList>
    </citation>
    <scope>NUCLEOTIDE SEQUENCE [LARGE SCALE GENOMIC DNA]</scope>
    <source>
        <strain evidence="1 2">CECT 7833</strain>
    </source>
</reference>
<sequence>MSKEKQLIKFITELIKNTISGDIVWREITPPTSLIEGTSNKVPICFMTTFKEKTFILYKKRYKHFTDYNEFEWGETIMISNIDYFTTNTPILWENKETIPNIRDLFNHVEEKVSGMDKFLEDLI</sequence>
<dbReference type="Proteomes" id="UP000263040">
    <property type="component" value="Chromosome"/>
</dbReference>
<proteinExistence type="predicted"/>
<accession>A0AAD0SQ04</accession>
<dbReference type="RefSeq" id="WP_118886056.1">
    <property type="nucleotide sequence ID" value="NZ_CP032100.1"/>
</dbReference>
<organism evidence="1 2">
    <name type="scientific">Arcobacter suis CECT 7833</name>
    <dbReference type="NCBI Taxonomy" id="663365"/>
    <lineage>
        <taxon>Bacteria</taxon>
        <taxon>Pseudomonadati</taxon>
        <taxon>Campylobacterota</taxon>
        <taxon>Epsilonproteobacteria</taxon>
        <taxon>Campylobacterales</taxon>
        <taxon>Arcobacteraceae</taxon>
        <taxon>Arcobacter</taxon>
    </lineage>
</organism>
<gene>
    <name evidence="1" type="ORF">ASUIS_1023</name>
</gene>
<dbReference type="AlphaFoldDB" id="A0AAD0SQ04"/>